<dbReference type="EMBL" id="CM007381">
    <property type="protein sequence ID" value="ONK80624.1"/>
    <property type="molecule type" value="Genomic_DNA"/>
</dbReference>
<dbReference type="OMA" id="CEIMKEY"/>
<dbReference type="InterPro" id="IPR027443">
    <property type="entry name" value="IPNS-like_sf"/>
</dbReference>
<keyword evidence="2" id="KW-0479">Metal-binding</keyword>
<dbReference type="InterPro" id="IPR026992">
    <property type="entry name" value="DIOX_N"/>
</dbReference>
<name>A0A5P1FRI5_ASPOF</name>
<proteinExistence type="predicted"/>
<evidence type="ECO:0000256" key="1">
    <source>
        <dbReference type="ARBA" id="ARBA00001961"/>
    </source>
</evidence>
<organism evidence="7 8">
    <name type="scientific">Asparagus officinalis</name>
    <name type="common">Garden asparagus</name>
    <dbReference type="NCBI Taxonomy" id="4686"/>
    <lineage>
        <taxon>Eukaryota</taxon>
        <taxon>Viridiplantae</taxon>
        <taxon>Streptophyta</taxon>
        <taxon>Embryophyta</taxon>
        <taxon>Tracheophyta</taxon>
        <taxon>Spermatophyta</taxon>
        <taxon>Magnoliopsida</taxon>
        <taxon>Liliopsida</taxon>
        <taxon>Asparagales</taxon>
        <taxon>Asparagaceae</taxon>
        <taxon>Asparagoideae</taxon>
        <taxon>Asparagus</taxon>
    </lineage>
</organism>
<evidence type="ECO:0000313" key="7">
    <source>
        <dbReference type="EMBL" id="ONK80624.1"/>
    </source>
</evidence>
<evidence type="ECO:0000256" key="5">
    <source>
        <dbReference type="SAM" id="MobiDB-lite"/>
    </source>
</evidence>
<dbReference type="AlphaFoldDB" id="A0A5P1FRI5"/>
<evidence type="ECO:0000259" key="6">
    <source>
        <dbReference type="Pfam" id="PF14226"/>
    </source>
</evidence>
<keyword evidence="4" id="KW-0408">Iron</keyword>
<reference evidence="8" key="1">
    <citation type="journal article" date="2017" name="Nat. Commun.">
        <title>The asparagus genome sheds light on the origin and evolution of a young Y chromosome.</title>
        <authorList>
            <person name="Harkess A."/>
            <person name="Zhou J."/>
            <person name="Xu C."/>
            <person name="Bowers J.E."/>
            <person name="Van der Hulst R."/>
            <person name="Ayyampalayam S."/>
            <person name="Mercati F."/>
            <person name="Riccardi P."/>
            <person name="McKain M.R."/>
            <person name="Kakrana A."/>
            <person name="Tang H."/>
            <person name="Ray J."/>
            <person name="Groenendijk J."/>
            <person name="Arikit S."/>
            <person name="Mathioni S.M."/>
            <person name="Nakano M."/>
            <person name="Shan H."/>
            <person name="Telgmann-Rauber A."/>
            <person name="Kanno A."/>
            <person name="Yue Z."/>
            <person name="Chen H."/>
            <person name="Li W."/>
            <person name="Chen Y."/>
            <person name="Xu X."/>
            <person name="Zhang Y."/>
            <person name="Luo S."/>
            <person name="Chen H."/>
            <person name="Gao J."/>
            <person name="Mao Z."/>
            <person name="Pires J.C."/>
            <person name="Luo M."/>
            <person name="Kudrna D."/>
            <person name="Wing R.A."/>
            <person name="Meyers B.C."/>
            <person name="Yi K."/>
            <person name="Kong H."/>
            <person name="Lavrijsen P."/>
            <person name="Sunseri F."/>
            <person name="Falavigna A."/>
            <person name="Ye Y."/>
            <person name="Leebens-Mack J.H."/>
            <person name="Chen G."/>
        </authorList>
    </citation>
    <scope>NUCLEOTIDE SEQUENCE [LARGE SCALE GENOMIC DNA]</scope>
    <source>
        <strain evidence="8">cv. DH0086</strain>
    </source>
</reference>
<dbReference type="GO" id="GO:0016491">
    <property type="term" value="F:oxidoreductase activity"/>
    <property type="evidence" value="ECO:0007669"/>
    <property type="project" value="UniProtKB-KW"/>
</dbReference>
<evidence type="ECO:0000256" key="4">
    <source>
        <dbReference type="ARBA" id="ARBA00023004"/>
    </source>
</evidence>
<gene>
    <name evidence="7" type="ORF">A4U43_C01F19910</name>
</gene>
<dbReference type="Gene3D" id="2.60.120.330">
    <property type="entry name" value="B-lactam Antibiotic, Isopenicillin N Synthase, Chain"/>
    <property type="match status" value="1"/>
</dbReference>
<dbReference type="InterPro" id="IPR050231">
    <property type="entry name" value="Iron_ascorbate_oxido_reductase"/>
</dbReference>
<dbReference type="Gramene" id="ONK80624">
    <property type="protein sequence ID" value="ONK80624"/>
    <property type="gene ID" value="A4U43_C01F19910"/>
</dbReference>
<keyword evidence="8" id="KW-1185">Reference proteome</keyword>
<dbReference type="PANTHER" id="PTHR47990">
    <property type="entry name" value="2-OXOGLUTARATE (2OG) AND FE(II)-DEPENDENT OXYGENASE SUPERFAMILY PROTEIN-RELATED"/>
    <property type="match status" value="1"/>
</dbReference>
<comment type="cofactor">
    <cofactor evidence="1">
        <name>L-ascorbate</name>
        <dbReference type="ChEBI" id="CHEBI:38290"/>
    </cofactor>
</comment>
<feature type="domain" description="Non-haem dioxygenase N-terminal" evidence="6">
    <location>
        <begin position="54"/>
        <end position="155"/>
    </location>
</feature>
<keyword evidence="3" id="KW-0560">Oxidoreductase</keyword>
<sequence>MPSLSTEKPLQLQNPPLHHPHHFKFESAREVPDSHVWPAVDDHPSVDSGGPDSVPVIDISSVDAVSLIGQACESWGVFQITGHGADLRLLDSFESEVRRLFSLPTELKLKVGRTQSGLSGYGLAPISSFFSKLMWSEGFTISGSPLEHARRLWPKDYTHFCEVIEEYNKVMKRLAERVLHLMLLSLGLTEEDIKWTGAVDIFQDLTSVLQLNYVSLAAQPVTGPWPCCHTDSAC</sequence>
<protein>
    <recommendedName>
        <fullName evidence="6">Non-haem dioxygenase N-terminal domain-containing protein</fullName>
    </recommendedName>
</protein>
<dbReference type="Proteomes" id="UP000243459">
    <property type="component" value="Chromosome 1"/>
</dbReference>
<feature type="region of interest" description="Disordered" evidence="5">
    <location>
        <begin position="1"/>
        <end position="21"/>
    </location>
</feature>
<dbReference type="SUPFAM" id="SSF51197">
    <property type="entry name" value="Clavaminate synthase-like"/>
    <property type="match status" value="1"/>
</dbReference>
<dbReference type="Pfam" id="PF14226">
    <property type="entry name" value="DIOX_N"/>
    <property type="match status" value="1"/>
</dbReference>
<evidence type="ECO:0000256" key="3">
    <source>
        <dbReference type="ARBA" id="ARBA00023002"/>
    </source>
</evidence>
<evidence type="ECO:0000313" key="8">
    <source>
        <dbReference type="Proteomes" id="UP000243459"/>
    </source>
</evidence>
<dbReference type="GO" id="GO:0046872">
    <property type="term" value="F:metal ion binding"/>
    <property type="evidence" value="ECO:0007669"/>
    <property type="project" value="UniProtKB-KW"/>
</dbReference>
<evidence type="ECO:0000256" key="2">
    <source>
        <dbReference type="ARBA" id="ARBA00022723"/>
    </source>
</evidence>
<accession>A0A5P1FRI5</accession>